<sequence length="136" mass="15023">MKEHVQVNTILLVMAMLVDRTFCDGDWAFTNPGLPACYVASTSLTQSIPKAYSLCNYYYYYYQCDNRYLYCSTSHNCCIVEGCPACCRKRSTLYPGEIAGVVTACIVGAATIIFILICICNRFCKGKLAQGSVPSS</sequence>
<reference evidence="3 4" key="1">
    <citation type="submission" date="2024-11" db="EMBL/GenBank/DDBJ databases">
        <title>Chromosome-level genome assembly of the freshwater bivalve Anodonta woodiana.</title>
        <authorList>
            <person name="Chen X."/>
        </authorList>
    </citation>
    <scope>NUCLEOTIDE SEQUENCE [LARGE SCALE GENOMIC DNA]</scope>
    <source>
        <strain evidence="3">MN2024</strain>
        <tissue evidence="3">Gills</tissue>
    </source>
</reference>
<feature type="transmembrane region" description="Helical" evidence="1">
    <location>
        <begin position="98"/>
        <end position="120"/>
    </location>
</feature>
<keyword evidence="1" id="KW-1133">Transmembrane helix</keyword>
<evidence type="ECO:0000313" key="3">
    <source>
        <dbReference type="EMBL" id="KAL3848325.1"/>
    </source>
</evidence>
<dbReference type="EMBL" id="JBJQND010000016">
    <property type="protein sequence ID" value="KAL3848325.1"/>
    <property type="molecule type" value="Genomic_DNA"/>
</dbReference>
<gene>
    <name evidence="3" type="ORF">ACJMK2_019193</name>
</gene>
<dbReference type="Proteomes" id="UP001634394">
    <property type="component" value="Unassembled WGS sequence"/>
</dbReference>
<keyword evidence="4" id="KW-1185">Reference proteome</keyword>
<evidence type="ECO:0000313" key="4">
    <source>
        <dbReference type="Proteomes" id="UP001634394"/>
    </source>
</evidence>
<comment type="caution">
    <text evidence="3">The sequence shown here is derived from an EMBL/GenBank/DDBJ whole genome shotgun (WGS) entry which is preliminary data.</text>
</comment>
<keyword evidence="1" id="KW-0812">Transmembrane</keyword>
<organism evidence="3 4">
    <name type="scientific">Sinanodonta woodiana</name>
    <name type="common">Chinese pond mussel</name>
    <name type="synonym">Anodonta woodiana</name>
    <dbReference type="NCBI Taxonomy" id="1069815"/>
    <lineage>
        <taxon>Eukaryota</taxon>
        <taxon>Metazoa</taxon>
        <taxon>Spiralia</taxon>
        <taxon>Lophotrochozoa</taxon>
        <taxon>Mollusca</taxon>
        <taxon>Bivalvia</taxon>
        <taxon>Autobranchia</taxon>
        <taxon>Heteroconchia</taxon>
        <taxon>Palaeoheterodonta</taxon>
        <taxon>Unionida</taxon>
        <taxon>Unionoidea</taxon>
        <taxon>Unionidae</taxon>
        <taxon>Unioninae</taxon>
        <taxon>Sinanodonta</taxon>
    </lineage>
</organism>
<dbReference type="AlphaFoldDB" id="A0ABD3UH72"/>
<accession>A0ABD3UH72</accession>
<keyword evidence="1" id="KW-0472">Membrane</keyword>
<protein>
    <submittedName>
        <fullName evidence="3">Uncharacterized protein</fullName>
    </submittedName>
</protein>
<evidence type="ECO:0000256" key="1">
    <source>
        <dbReference type="SAM" id="Phobius"/>
    </source>
</evidence>
<evidence type="ECO:0000256" key="2">
    <source>
        <dbReference type="SAM" id="SignalP"/>
    </source>
</evidence>
<feature type="signal peptide" evidence="2">
    <location>
        <begin position="1"/>
        <end position="23"/>
    </location>
</feature>
<name>A0ABD3UH72_SINWO</name>
<keyword evidence="2" id="KW-0732">Signal</keyword>
<proteinExistence type="predicted"/>
<feature type="chain" id="PRO_5044840160" evidence="2">
    <location>
        <begin position="24"/>
        <end position="136"/>
    </location>
</feature>